<dbReference type="Gramene" id="MELO3C023691.2.1">
    <property type="protein sequence ID" value="MELO3C023691.2.1"/>
    <property type="gene ID" value="MELO3C023691.2"/>
</dbReference>
<dbReference type="GO" id="GO:0050385">
    <property type="term" value="F:ureidoglycolate lyase activity"/>
    <property type="evidence" value="ECO:0007669"/>
    <property type="project" value="UniProtKB-EC"/>
</dbReference>
<dbReference type="GO" id="GO:0006144">
    <property type="term" value="P:purine nucleobase metabolic process"/>
    <property type="evidence" value="ECO:0007669"/>
    <property type="project" value="UniProtKB-KW"/>
</dbReference>
<dbReference type="SUPFAM" id="SSF51182">
    <property type="entry name" value="RmlC-like cupins"/>
    <property type="match status" value="1"/>
</dbReference>
<dbReference type="OrthoDB" id="2018886at2759"/>
<accession>A0A1S3CEV7</accession>
<dbReference type="AlphaFoldDB" id="A0A1S3CEV7"/>
<dbReference type="GeneID" id="103500077"/>
<dbReference type="InParanoid" id="A0A1S3CEV7"/>
<dbReference type="SMR" id="A0A1S3CEV7"/>
<dbReference type="InterPro" id="IPR024060">
    <property type="entry name" value="Ureidoglycolate_lyase_dom_sf"/>
</dbReference>
<dbReference type="Gene3D" id="2.60.120.480">
    <property type="entry name" value="Ureidoglycolate hydrolase"/>
    <property type="match status" value="1"/>
</dbReference>
<name>A0A1S3CEV7_CUCME</name>
<evidence type="ECO:0000313" key="1">
    <source>
        <dbReference type="EnsemblPlants" id="MELO3C023691.2.1"/>
    </source>
</evidence>
<dbReference type="GO" id="GO:0000256">
    <property type="term" value="P:allantoin catabolic process"/>
    <property type="evidence" value="ECO:0007669"/>
    <property type="project" value="InterPro"/>
</dbReference>
<dbReference type="EnsemblPlants" id="MELO3C023691.2.1">
    <property type="protein sequence ID" value="MELO3C023691.2.1"/>
    <property type="gene ID" value="MELO3C023691.2"/>
</dbReference>
<proteinExistence type="predicted"/>
<reference evidence="2" key="3">
    <citation type="submission" date="2025-05" db="UniProtKB">
        <authorList>
            <consortium name="RefSeq"/>
        </authorList>
    </citation>
    <scope>NUCLEOTIDE SEQUENCE [LARGE SCALE GENOMIC DNA]</scope>
</reference>
<sequence length="195" mass="21723">MENMKEDTTTTTIMKLKAIEATPESFAEYGQVIEATGDGAEFGSQDAQLDLTNGIPRFYILHIENRPFEFSKITHHARVTQCLGSVDREAWYLGVAKASIVEGEEINGGGGGGGRNLRSERGGHLYVAPNVDEIRAFRISGAKFVKLNKGTWHAGPLFRENARDFYNLELTDTNIVDHTCYNIGEENRVVFHIED</sequence>
<evidence type="ECO:0000313" key="3">
    <source>
        <dbReference type="RefSeq" id="XP_008461494.1"/>
    </source>
</evidence>
<protein>
    <submittedName>
        <fullName evidence="3">Uncharacterized protein LOC103500077</fullName>
    </submittedName>
</protein>
<dbReference type="GO" id="GO:0004848">
    <property type="term" value="F:ureidoglycolate hydrolase activity"/>
    <property type="evidence" value="ECO:0007669"/>
    <property type="project" value="InterPro"/>
</dbReference>
<reference evidence="3" key="2">
    <citation type="submission" date="2025-04" db="UniProtKB">
        <authorList>
            <consortium name="RefSeq"/>
        </authorList>
    </citation>
    <scope>IDENTIFICATION</scope>
</reference>
<evidence type="ECO:0000313" key="2">
    <source>
        <dbReference type="Proteomes" id="UP001652600"/>
    </source>
</evidence>
<dbReference type="eggNOG" id="ENOG502QVMT">
    <property type="taxonomic scope" value="Eukaryota"/>
</dbReference>
<organism evidence="2 3">
    <name type="scientific">Cucumis melo</name>
    <name type="common">Muskmelon</name>
    <dbReference type="NCBI Taxonomy" id="3656"/>
    <lineage>
        <taxon>Eukaryota</taxon>
        <taxon>Viridiplantae</taxon>
        <taxon>Streptophyta</taxon>
        <taxon>Embryophyta</taxon>
        <taxon>Tracheophyta</taxon>
        <taxon>Spermatophyta</taxon>
        <taxon>Magnoliopsida</taxon>
        <taxon>eudicotyledons</taxon>
        <taxon>Gunneridae</taxon>
        <taxon>Pentapetalae</taxon>
        <taxon>rosids</taxon>
        <taxon>fabids</taxon>
        <taxon>Cucurbitales</taxon>
        <taxon>Cucurbitaceae</taxon>
        <taxon>Benincaseae</taxon>
        <taxon>Cucumis</taxon>
    </lineage>
</organism>
<gene>
    <name evidence="3" type="primary">LOC103500077</name>
    <name evidence="1" type="synonym">103500077</name>
</gene>
<dbReference type="KEGG" id="cmo:103500077"/>
<dbReference type="Proteomes" id="UP001652600">
    <property type="component" value="Chromosome 1"/>
</dbReference>
<keyword evidence="2" id="KW-1185">Reference proteome</keyword>
<dbReference type="InterPro" id="IPR011051">
    <property type="entry name" value="RmlC_Cupin_sf"/>
</dbReference>
<dbReference type="RefSeq" id="XP_008461494.1">
    <property type="nucleotide sequence ID" value="XM_008463272.2"/>
</dbReference>
<reference evidence="1" key="1">
    <citation type="submission" date="2023-03" db="UniProtKB">
        <authorList>
            <consortium name="EnsemblPlants"/>
        </authorList>
    </citation>
    <scope>IDENTIFICATION</scope>
</reference>
<dbReference type="PANTHER" id="PTHR35721:SF1">
    <property type="entry name" value="UREIDOGLYCOLATE HYDROLASE"/>
    <property type="match status" value="1"/>
</dbReference>
<dbReference type="PANTHER" id="PTHR35721">
    <property type="entry name" value="UREIDOGLYCOLATE HYDROLASE"/>
    <property type="match status" value="1"/>
</dbReference>